<dbReference type="VEuPathDB" id="ToxoDB:CSUI_006002"/>
<dbReference type="GeneID" id="94429378"/>
<accession>A0A2C6KW08</accession>
<dbReference type="AlphaFoldDB" id="A0A2C6KW08"/>
<sequence>RRRRRKFGKEKARAGGVGGIEGEFYCRMTRK</sequence>
<reference evidence="1 2" key="1">
    <citation type="journal article" date="2017" name="Int. J. Parasitol.">
        <title>The genome of the protozoan parasite Cystoisospora suis and a reverse vaccinology approach to identify vaccine candidates.</title>
        <authorList>
            <person name="Palmieri N."/>
            <person name="Shrestha A."/>
            <person name="Ruttkowski B."/>
            <person name="Beck T."/>
            <person name="Vogl C."/>
            <person name="Tomley F."/>
            <person name="Blake D.P."/>
            <person name="Joachim A."/>
        </authorList>
    </citation>
    <scope>NUCLEOTIDE SEQUENCE [LARGE SCALE GENOMIC DNA]</scope>
    <source>
        <strain evidence="1 2">Wien I</strain>
    </source>
</reference>
<comment type="caution">
    <text evidence="1">The sequence shown here is derived from an EMBL/GenBank/DDBJ whole genome shotgun (WGS) entry which is preliminary data.</text>
</comment>
<dbReference type="RefSeq" id="XP_067921857.1">
    <property type="nucleotide sequence ID" value="XM_068066167.1"/>
</dbReference>
<evidence type="ECO:0000313" key="2">
    <source>
        <dbReference type="Proteomes" id="UP000221165"/>
    </source>
</evidence>
<evidence type="ECO:0000313" key="1">
    <source>
        <dbReference type="EMBL" id="PHJ20166.1"/>
    </source>
</evidence>
<feature type="non-terminal residue" evidence="1">
    <location>
        <position position="1"/>
    </location>
</feature>
<proteinExistence type="predicted"/>
<gene>
    <name evidence="1" type="ORF">CSUI_006002</name>
</gene>
<keyword evidence="2" id="KW-1185">Reference proteome</keyword>
<protein>
    <submittedName>
        <fullName evidence="1">Uncharacterized protein</fullName>
    </submittedName>
</protein>
<organism evidence="1 2">
    <name type="scientific">Cystoisospora suis</name>
    <dbReference type="NCBI Taxonomy" id="483139"/>
    <lineage>
        <taxon>Eukaryota</taxon>
        <taxon>Sar</taxon>
        <taxon>Alveolata</taxon>
        <taxon>Apicomplexa</taxon>
        <taxon>Conoidasida</taxon>
        <taxon>Coccidia</taxon>
        <taxon>Eucoccidiorida</taxon>
        <taxon>Eimeriorina</taxon>
        <taxon>Sarcocystidae</taxon>
        <taxon>Cystoisospora</taxon>
    </lineage>
</organism>
<name>A0A2C6KW08_9APIC</name>
<dbReference type="Proteomes" id="UP000221165">
    <property type="component" value="Unassembled WGS sequence"/>
</dbReference>
<dbReference type="EMBL" id="MIGC01002991">
    <property type="protein sequence ID" value="PHJ20166.1"/>
    <property type="molecule type" value="Genomic_DNA"/>
</dbReference>